<sequence length="112" mass="12168">MPRARSLSASTLVAWSRPGRLELTISAFGADLRLESASRGESPYFPTAIASILTLTFCSRSLDATNGKTSDGDDPKANRLQPFQRYNSAFRLETASQPTWTPTTFQGAHTGN</sequence>
<dbReference type="EMBL" id="JAQQWK010000011">
    <property type="protein sequence ID" value="KAK8023501.1"/>
    <property type="molecule type" value="Genomic_DNA"/>
</dbReference>
<protein>
    <submittedName>
        <fullName evidence="1">Uncharacterized protein</fullName>
    </submittedName>
</protein>
<reference evidence="1 2" key="1">
    <citation type="submission" date="2023-01" db="EMBL/GenBank/DDBJ databases">
        <title>Analysis of 21 Apiospora genomes using comparative genomics revels a genus with tremendous synthesis potential of carbohydrate active enzymes and secondary metabolites.</title>
        <authorList>
            <person name="Sorensen T."/>
        </authorList>
    </citation>
    <scope>NUCLEOTIDE SEQUENCE [LARGE SCALE GENOMIC DNA]</scope>
    <source>
        <strain evidence="1 2">CBS 33761</strain>
    </source>
</reference>
<dbReference type="Proteomes" id="UP001444661">
    <property type="component" value="Unassembled WGS sequence"/>
</dbReference>
<proteinExistence type="predicted"/>
<accession>A0ABR1RZZ6</accession>
<comment type="caution">
    <text evidence="1">The sequence shown here is derived from an EMBL/GenBank/DDBJ whole genome shotgun (WGS) entry which is preliminary data.</text>
</comment>
<evidence type="ECO:0000313" key="2">
    <source>
        <dbReference type="Proteomes" id="UP001444661"/>
    </source>
</evidence>
<name>A0ABR1RZZ6_9PEZI</name>
<evidence type="ECO:0000313" key="1">
    <source>
        <dbReference type="EMBL" id="KAK8023501.1"/>
    </source>
</evidence>
<organism evidence="1 2">
    <name type="scientific">Apiospora rasikravindrae</name>
    <dbReference type="NCBI Taxonomy" id="990691"/>
    <lineage>
        <taxon>Eukaryota</taxon>
        <taxon>Fungi</taxon>
        <taxon>Dikarya</taxon>
        <taxon>Ascomycota</taxon>
        <taxon>Pezizomycotina</taxon>
        <taxon>Sordariomycetes</taxon>
        <taxon>Xylariomycetidae</taxon>
        <taxon>Amphisphaeriales</taxon>
        <taxon>Apiosporaceae</taxon>
        <taxon>Apiospora</taxon>
    </lineage>
</organism>
<gene>
    <name evidence="1" type="ORF">PG993_011567</name>
</gene>
<keyword evidence="2" id="KW-1185">Reference proteome</keyword>